<dbReference type="Gene3D" id="3.40.30.10">
    <property type="entry name" value="Glutaredoxin"/>
    <property type="match status" value="1"/>
</dbReference>
<dbReference type="GO" id="GO:0005829">
    <property type="term" value="C:cytosol"/>
    <property type="evidence" value="ECO:0007669"/>
    <property type="project" value="TreeGrafter"/>
</dbReference>
<evidence type="ECO:0000256" key="5">
    <source>
        <dbReference type="ARBA" id="ARBA00023284"/>
    </source>
</evidence>
<dbReference type="GO" id="GO:0045454">
    <property type="term" value="P:cell redox homeostasis"/>
    <property type="evidence" value="ECO:0007669"/>
    <property type="project" value="TreeGrafter"/>
</dbReference>
<proteinExistence type="inferred from homology"/>
<keyword evidence="4" id="KW-0560">Oxidoreductase</keyword>
<dbReference type="OrthoDB" id="9812811at2"/>
<dbReference type="KEGG" id="crs:FQB35_00600"/>
<dbReference type="Pfam" id="PF00578">
    <property type="entry name" value="AhpC-TSA"/>
    <property type="match status" value="1"/>
</dbReference>
<keyword evidence="2" id="KW-0575">Peroxidase</keyword>
<evidence type="ECO:0000256" key="2">
    <source>
        <dbReference type="ARBA" id="ARBA00022559"/>
    </source>
</evidence>
<organism evidence="7 8">
    <name type="scientific">Crassaminicella thermophila</name>
    <dbReference type="NCBI Taxonomy" id="2599308"/>
    <lineage>
        <taxon>Bacteria</taxon>
        <taxon>Bacillati</taxon>
        <taxon>Bacillota</taxon>
        <taxon>Clostridia</taxon>
        <taxon>Eubacteriales</taxon>
        <taxon>Clostridiaceae</taxon>
        <taxon>Crassaminicella</taxon>
    </lineage>
</organism>
<dbReference type="GO" id="GO:0042744">
    <property type="term" value="P:hydrogen peroxide catabolic process"/>
    <property type="evidence" value="ECO:0007669"/>
    <property type="project" value="TreeGrafter"/>
</dbReference>
<feature type="domain" description="Alkyl hydroperoxide reductase subunit C/ Thiol specific antioxidant" evidence="6">
    <location>
        <begin position="40"/>
        <end position="81"/>
    </location>
</feature>
<dbReference type="GO" id="GO:0006979">
    <property type="term" value="P:response to oxidative stress"/>
    <property type="evidence" value="ECO:0007669"/>
    <property type="project" value="TreeGrafter"/>
</dbReference>
<dbReference type="EMBL" id="CP042243">
    <property type="protein sequence ID" value="QEK10986.1"/>
    <property type="molecule type" value="Genomic_DNA"/>
</dbReference>
<comment type="similarity">
    <text evidence="1">Belongs to the peroxiredoxin family. AhpC/Prx1 subfamily.</text>
</comment>
<evidence type="ECO:0000313" key="8">
    <source>
        <dbReference type="Proteomes" id="UP000324646"/>
    </source>
</evidence>
<dbReference type="GO" id="GO:0033554">
    <property type="term" value="P:cellular response to stress"/>
    <property type="evidence" value="ECO:0007669"/>
    <property type="project" value="TreeGrafter"/>
</dbReference>
<dbReference type="InterPro" id="IPR050217">
    <property type="entry name" value="Peroxiredoxin"/>
</dbReference>
<evidence type="ECO:0000259" key="6">
    <source>
        <dbReference type="Pfam" id="PF00578"/>
    </source>
</evidence>
<accession>A0A5C0SBC1</accession>
<name>A0A5C0SBC1_CRATE</name>
<evidence type="ECO:0000256" key="1">
    <source>
        <dbReference type="ARBA" id="ARBA00009796"/>
    </source>
</evidence>
<reference evidence="7 8" key="1">
    <citation type="submission" date="2019-07" db="EMBL/GenBank/DDBJ databases">
        <title>Complete genome of Crassaminicella thermophila SY095.</title>
        <authorList>
            <person name="Li X."/>
        </authorList>
    </citation>
    <scope>NUCLEOTIDE SEQUENCE [LARGE SCALE GENOMIC DNA]</scope>
    <source>
        <strain evidence="7 8">SY095</strain>
    </source>
</reference>
<keyword evidence="3" id="KW-0049">Antioxidant</keyword>
<keyword evidence="8" id="KW-1185">Reference proteome</keyword>
<dbReference type="PANTHER" id="PTHR10681:SF121">
    <property type="entry name" value="ALKYL HYDROPEROXIDE REDUCTASE C"/>
    <property type="match status" value="1"/>
</dbReference>
<dbReference type="Proteomes" id="UP000324646">
    <property type="component" value="Chromosome"/>
</dbReference>
<gene>
    <name evidence="7" type="ORF">FQB35_00600</name>
</gene>
<dbReference type="InterPro" id="IPR000866">
    <property type="entry name" value="AhpC/TSA"/>
</dbReference>
<protein>
    <submittedName>
        <fullName evidence="7">Redoxin domain-containing protein</fullName>
    </submittedName>
</protein>
<evidence type="ECO:0000313" key="7">
    <source>
        <dbReference type="EMBL" id="QEK10986.1"/>
    </source>
</evidence>
<dbReference type="AlphaFoldDB" id="A0A5C0SBC1"/>
<keyword evidence="5" id="KW-0676">Redox-active center</keyword>
<evidence type="ECO:0000256" key="3">
    <source>
        <dbReference type="ARBA" id="ARBA00022862"/>
    </source>
</evidence>
<dbReference type="SUPFAM" id="SSF52833">
    <property type="entry name" value="Thioredoxin-like"/>
    <property type="match status" value="1"/>
</dbReference>
<evidence type="ECO:0000256" key="4">
    <source>
        <dbReference type="ARBA" id="ARBA00023002"/>
    </source>
</evidence>
<sequence length="81" mass="9866">MKNPFYYQYGNSFPKYRSYPYNEINHYKKKYTPYDYFDLGDPAPDFTLEGIINKELKKVSLHDYRGKWVVVFFYGSDFTFV</sequence>
<dbReference type="PANTHER" id="PTHR10681">
    <property type="entry name" value="THIOREDOXIN PEROXIDASE"/>
    <property type="match status" value="1"/>
</dbReference>
<dbReference type="InterPro" id="IPR036249">
    <property type="entry name" value="Thioredoxin-like_sf"/>
</dbReference>
<dbReference type="GO" id="GO:0008379">
    <property type="term" value="F:thioredoxin peroxidase activity"/>
    <property type="evidence" value="ECO:0007669"/>
    <property type="project" value="TreeGrafter"/>
</dbReference>